<dbReference type="EMBL" id="ML145132">
    <property type="protein sequence ID" value="TBU57821.1"/>
    <property type="molecule type" value="Genomic_DNA"/>
</dbReference>
<feature type="chain" id="PRO_5040597619" evidence="1">
    <location>
        <begin position="24"/>
        <end position="172"/>
    </location>
</feature>
<evidence type="ECO:0000313" key="3">
    <source>
        <dbReference type="EMBL" id="TBU57821.1"/>
    </source>
</evidence>
<keyword evidence="4" id="KW-1185">Reference proteome</keyword>
<protein>
    <submittedName>
        <fullName evidence="3">Uncharacterized protein</fullName>
    </submittedName>
</protein>
<dbReference type="Proteomes" id="UP000292082">
    <property type="component" value="Unassembled WGS sequence"/>
</dbReference>
<evidence type="ECO:0000313" key="2">
    <source>
        <dbReference type="EMBL" id="TBU29190.1"/>
    </source>
</evidence>
<dbReference type="EMBL" id="ML143415">
    <property type="protein sequence ID" value="TBU29190.1"/>
    <property type="molecule type" value="Genomic_DNA"/>
</dbReference>
<dbReference type="Proteomes" id="UP000292957">
    <property type="component" value="Unassembled WGS sequence"/>
</dbReference>
<dbReference type="Gene3D" id="2.40.160.20">
    <property type="match status" value="1"/>
</dbReference>
<name>A0A4Q9P350_9APHY</name>
<reference evidence="3 4" key="1">
    <citation type="submission" date="2019-01" db="EMBL/GenBank/DDBJ databases">
        <title>Draft genome sequences of three monokaryotic isolates of the white-rot basidiomycete fungus Dichomitus squalens.</title>
        <authorList>
            <consortium name="DOE Joint Genome Institute"/>
            <person name="Lopez S.C."/>
            <person name="Andreopoulos B."/>
            <person name="Pangilinan J."/>
            <person name="Lipzen A."/>
            <person name="Riley R."/>
            <person name="Ahrendt S."/>
            <person name="Ng V."/>
            <person name="Barry K."/>
            <person name="Daum C."/>
            <person name="Grigoriev I.V."/>
            <person name="Hilden K.S."/>
            <person name="Makela M.R."/>
            <person name="de Vries R.P."/>
        </authorList>
    </citation>
    <scope>NUCLEOTIDE SEQUENCE [LARGE SCALE GENOMIC DNA]</scope>
    <source>
        <strain evidence="3 4">CBS 464.89</strain>
        <strain evidence="2">OM18370.1</strain>
    </source>
</reference>
<proteinExistence type="predicted"/>
<dbReference type="AlphaFoldDB" id="A0A4Q9P350"/>
<dbReference type="OrthoDB" id="2749676at2759"/>
<evidence type="ECO:0000256" key="1">
    <source>
        <dbReference type="SAM" id="SignalP"/>
    </source>
</evidence>
<accession>A0A4Q9P350</accession>
<gene>
    <name evidence="3" type="ORF">BD310DRAFT_820789</name>
    <name evidence="2" type="ORF">BD311DRAFT_661677</name>
</gene>
<feature type="signal peptide" evidence="1">
    <location>
        <begin position="1"/>
        <end position="23"/>
    </location>
</feature>
<sequence length="172" mass="18158">MRHCQTLLSLTSILTSLSAVVIAQTPQPPPTFEALFAGQLINGDLKDTVNTTGPFGTRIHSPITGGNLTDANTGDVVATLLPTADNGIVTSSGLFFSSSVLPYVWKVDGTLASITVHGIGNSSTGSFAYAHVETDSSTYSWMNSNFFIIRLVTTANPLVPEFTLYGVSNTTQ</sequence>
<organism evidence="3 4">
    <name type="scientific">Dichomitus squalens</name>
    <dbReference type="NCBI Taxonomy" id="114155"/>
    <lineage>
        <taxon>Eukaryota</taxon>
        <taxon>Fungi</taxon>
        <taxon>Dikarya</taxon>
        <taxon>Basidiomycota</taxon>
        <taxon>Agaricomycotina</taxon>
        <taxon>Agaricomycetes</taxon>
        <taxon>Polyporales</taxon>
        <taxon>Polyporaceae</taxon>
        <taxon>Dichomitus</taxon>
    </lineage>
</organism>
<keyword evidence="1" id="KW-0732">Signal</keyword>
<evidence type="ECO:0000313" key="4">
    <source>
        <dbReference type="Proteomes" id="UP000292082"/>
    </source>
</evidence>